<comment type="caution">
    <text evidence="2">The sequence shown here is derived from an EMBL/GenBank/DDBJ whole genome shotgun (WGS) entry which is preliminary data.</text>
</comment>
<dbReference type="Pfam" id="PF13302">
    <property type="entry name" value="Acetyltransf_3"/>
    <property type="match status" value="1"/>
</dbReference>
<dbReference type="OrthoDB" id="4072826at2759"/>
<accession>A0A8H3GDI8</accession>
<name>A0A8H3GDI8_9LECA</name>
<gene>
    <name evidence="2" type="ORF">IMSHALPRED_000719</name>
</gene>
<dbReference type="Proteomes" id="UP000664534">
    <property type="component" value="Unassembled WGS sequence"/>
</dbReference>
<feature type="domain" description="N-acetyltransferase" evidence="1">
    <location>
        <begin position="17"/>
        <end position="160"/>
    </location>
</feature>
<proteinExistence type="predicted"/>
<reference evidence="2" key="1">
    <citation type="submission" date="2021-03" db="EMBL/GenBank/DDBJ databases">
        <authorList>
            <person name="Tagirdzhanova G."/>
        </authorList>
    </citation>
    <scope>NUCLEOTIDE SEQUENCE</scope>
</reference>
<dbReference type="Gene3D" id="3.40.630.30">
    <property type="match status" value="1"/>
</dbReference>
<dbReference type="SUPFAM" id="SSF55729">
    <property type="entry name" value="Acyl-CoA N-acyltransferases (Nat)"/>
    <property type="match status" value="1"/>
</dbReference>
<dbReference type="GO" id="GO:0016747">
    <property type="term" value="F:acyltransferase activity, transferring groups other than amino-acyl groups"/>
    <property type="evidence" value="ECO:0007669"/>
    <property type="project" value="InterPro"/>
</dbReference>
<dbReference type="PANTHER" id="PTHR43792:SF1">
    <property type="entry name" value="N-ACETYLTRANSFERASE DOMAIN-CONTAINING PROTEIN"/>
    <property type="match status" value="1"/>
</dbReference>
<evidence type="ECO:0000313" key="3">
    <source>
        <dbReference type="Proteomes" id="UP000664534"/>
    </source>
</evidence>
<dbReference type="InterPro" id="IPR051531">
    <property type="entry name" value="N-acetyltransferase"/>
</dbReference>
<dbReference type="InterPro" id="IPR000182">
    <property type="entry name" value="GNAT_dom"/>
</dbReference>
<evidence type="ECO:0000313" key="2">
    <source>
        <dbReference type="EMBL" id="CAF9938203.1"/>
    </source>
</evidence>
<evidence type="ECO:0000259" key="1">
    <source>
        <dbReference type="Pfam" id="PF13302"/>
    </source>
</evidence>
<dbReference type="InterPro" id="IPR016181">
    <property type="entry name" value="Acyl_CoA_acyltransferase"/>
</dbReference>
<dbReference type="EMBL" id="CAJPDT010000106">
    <property type="protein sequence ID" value="CAF9938203.1"/>
    <property type="molecule type" value="Genomic_DNA"/>
</dbReference>
<dbReference type="AlphaFoldDB" id="A0A8H3GDI8"/>
<protein>
    <recommendedName>
        <fullName evidence="1">N-acetyltransferase domain-containing protein</fullName>
    </recommendedName>
</protein>
<keyword evidence="3" id="KW-1185">Reference proteome</keyword>
<organism evidence="2 3">
    <name type="scientific">Imshaugia aleurites</name>
    <dbReference type="NCBI Taxonomy" id="172621"/>
    <lineage>
        <taxon>Eukaryota</taxon>
        <taxon>Fungi</taxon>
        <taxon>Dikarya</taxon>
        <taxon>Ascomycota</taxon>
        <taxon>Pezizomycotina</taxon>
        <taxon>Lecanoromycetes</taxon>
        <taxon>OSLEUM clade</taxon>
        <taxon>Lecanoromycetidae</taxon>
        <taxon>Lecanorales</taxon>
        <taxon>Lecanorineae</taxon>
        <taxon>Parmeliaceae</taxon>
        <taxon>Imshaugia</taxon>
    </lineage>
</organism>
<dbReference type="PANTHER" id="PTHR43792">
    <property type="entry name" value="GNAT FAMILY, PUTATIVE (AFU_ORTHOLOGUE AFUA_3G00765)-RELATED-RELATED"/>
    <property type="match status" value="1"/>
</dbReference>
<sequence>MSSPAVHRPNDTITTERLLLRPLSPTDSQGVFAIRSDPRVLYWTEPDTRGQSDAWLKIRLESDRSMCYTVSPLPSTDDPSPQIFGLTGAHCLPEIGYIFHPSAWGHGYATEALKAWIHMYWQKYAAGHPVLHEDERGYLKAVTGPGGEGSRGVLRKCGFRWFREEEMCDERKGAKQKDLRVLLQEFRLMKPGVER</sequence>